<feature type="transmembrane region" description="Helical" evidence="10">
    <location>
        <begin position="202"/>
        <end position="223"/>
    </location>
</feature>
<feature type="transmembrane region" description="Helical" evidence="10">
    <location>
        <begin position="370"/>
        <end position="388"/>
    </location>
</feature>
<gene>
    <name evidence="12" type="ORF">A1Q2_01295</name>
</gene>
<proteinExistence type="predicted"/>
<dbReference type="InterPro" id="IPR036188">
    <property type="entry name" value="FAD/NAD-bd_sf"/>
</dbReference>
<dbReference type="Pfam" id="PF00743">
    <property type="entry name" value="FMO-like"/>
    <property type="match status" value="1"/>
</dbReference>
<feature type="domain" description="Major facilitator superfamily (MFS) profile" evidence="11">
    <location>
        <begin position="76"/>
        <end position="488"/>
    </location>
</feature>
<dbReference type="GO" id="GO:0016020">
    <property type="term" value="C:membrane"/>
    <property type="evidence" value="ECO:0007669"/>
    <property type="project" value="UniProtKB-SubCell"/>
</dbReference>
<dbReference type="Pfam" id="PF07690">
    <property type="entry name" value="MFS_1"/>
    <property type="match status" value="1"/>
</dbReference>
<dbReference type="Gene3D" id="1.20.1250.20">
    <property type="entry name" value="MFS general substrate transporter like domains"/>
    <property type="match status" value="2"/>
</dbReference>
<dbReference type="Proteomes" id="UP000006757">
    <property type="component" value="Unassembled WGS sequence"/>
</dbReference>
<feature type="transmembrane region" description="Helical" evidence="10">
    <location>
        <begin position="394"/>
        <end position="418"/>
    </location>
</feature>
<dbReference type="SUPFAM" id="SSF103473">
    <property type="entry name" value="MFS general substrate transporter"/>
    <property type="match status" value="1"/>
</dbReference>
<keyword evidence="4 10" id="KW-0812">Transmembrane</keyword>
<feature type="region of interest" description="Disordered" evidence="9">
    <location>
        <begin position="645"/>
        <end position="671"/>
    </location>
</feature>
<keyword evidence="6 10" id="KW-1133">Transmembrane helix</keyword>
<evidence type="ECO:0000256" key="10">
    <source>
        <dbReference type="SAM" id="Phobius"/>
    </source>
</evidence>
<dbReference type="InParanoid" id="K1VV47"/>
<keyword evidence="2" id="KW-0813">Transport</keyword>
<evidence type="ECO:0000256" key="9">
    <source>
        <dbReference type="SAM" id="MobiDB-lite"/>
    </source>
</evidence>
<evidence type="ECO:0000259" key="11">
    <source>
        <dbReference type="PROSITE" id="PS50850"/>
    </source>
</evidence>
<feature type="compositionally biased region" description="Basic and acidic residues" evidence="9">
    <location>
        <begin position="660"/>
        <end position="671"/>
    </location>
</feature>
<evidence type="ECO:0000256" key="6">
    <source>
        <dbReference type="ARBA" id="ARBA00022989"/>
    </source>
</evidence>
<dbReference type="GO" id="GO:0022857">
    <property type="term" value="F:transmembrane transporter activity"/>
    <property type="evidence" value="ECO:0007669"/>
    <property type="project" value="InterPro"/>
</dbReference>
<keyword evidence="7" id="KW-0560">Oxidoreductase</keyword>
<dbReference type="InterPro" id="IPR011701">
    <property type="entry name" value="MFS"/>
</dbReference>
<evidence type="ECO:0000256" key="1">
    <source>
        <dbReference type="ARBA" id="ARBA00004141"/>
    </source>
</evidence>
<dbReference type="AlphaFoldDB" id="K1VV47"/>
<dbReference type="InterPro" id="IPR020846">
    <property type="entry name" value="MFS_dom"/>
</dbReference>
<evidence type="ECO:0000256" key="8">
    <source>
        <dbReference type="ARBA" id="ARBA00023136"/>
    </source>
</evidence>
<sequence>MTDVEIHRTDSKGSAQELEKPRIEEEELAALPTAQAKIAQQNAALYLEALERYGADGSGLDPVAEKKLKRKLDLRIIPALAVCYFFYYVDKTTLSYAAIYGIKDDINMGSTGYSWLSSIFYFGWLAWAIPSNLIMQRSPPAYYLAFNIFWWGALLMCQAAATNFAGLAALRVLSGAMEAIADPAFMLITSQYYTRSEQPSRISAWYCANGIGVAGGGLIGYGIGNIKGALNSWRYEFLIVGAFCSAWAIVLALVLPNSPAKFKGFSHEEKLMMIARIAKNQTGVEQRKINWKQVREAYTDYKTWMFFTLGLVANIPNGIISNFSTLVIKGLGFDELKTCLLGIPQGALVVIWIGLGAFVNARLPKNSRTIVCMLFMIPTIAGALGFLLSPEKAYVGRLICFYLTGSYQASFVISLSLITSNTGGQSKKMIVSGMIWFGACIGNIVGPFFCKESQKPRYPLGIGALLVANCLELALFFVFRYAFIIENRKKRKQREEAQANGTQQIAADTAFADMTDKENVNIRALSSAAEAAQAGDGTKLQALLASPGYWRDVLAFSRDFRTFQGGEVGQAAADTFPKAQPHNFQIKAPAPLLESPFPDVSWVRMHFGFDTTVGPCSGIARLVYERGEWKAYTLYTLLEEVAGHPQQVGRNRPRGQHNAAEPHDERRAREAEFADSDPDVLVVGAGHNGLACAAVLRSFGVNALVVDRFSRVGDNWRKRYASLSLHDPVWTDHMPLMPYPPNWPVWMQAGKLANWLEAYAEAQECNVWLESTVDPSRTVWLPEEGKWQVTVLRGPQRTPRTMKVGHVVMATGLGGGKPKLPPKVPGQDAWEGTIVHSSAHAGGRQWARKRALVVGACTSGHDISVDLSHCGADTTMLQRSPTFIMTIKNGLPLLDGGLFTEEVLETLSMDNADRIADSLPKQVGKLFHQRIVDHLAEADKEILDGLKKAGFRTWKGPEGTGWLFLAYERAGGYYFTAGENSGSQKIIKGDIKVRQGEIASFGPGKKVVFKDGSEDEYDLVVFATGYTGIQDSTREVLGDQAASQMGKVWGLDNELEVNGVARPAGIPHVFFTIGNFMMSRWFSRRIALQIVAEREGKWGDVYKSK</sequence>
<dbReference type="PROSITE" id="PS50850">
    <property type="entry name" value="MFS"/>
    <property type="match status" value="1"/>
</dbReference>
<accession>K1VV47</accession>
<keyword evidence="5" id="KW-0274">FAD</keyword>
<dbReference type="InterPro" id="IPR020946">
    <property type="entry name" value="Flavin_mOase-like"/>
</dbReference>
<dbReference type="PANTHER" id="PTHR43791">
    <property type="entry name" value="PERMEASE-RELATED"/>
    <property type="match status" value="1"/>
</dbReference>
<dbReference type="InterPro" id="IPR036259">
    <property type="entry name" value="MFS_trans_sf"/>
</dbReference>
<feature type="transmembrane region" description="Helical" evidence="10">
    <location>
        <begin position="304"/>
        <end position="328"/>
    </location>
</feature>
<evidence type="ECO:0000313" key="12">
    <source>
        <dbReference type="EMBL" id="EKD04411.1"/>
    </source>
</evidence>
<feature type="transmembrane region" description="Helical" evidence="10">
    <location>
        <begin position="141"/>
        <end position="161"/>
    </location>
</feature>
<keyword evidence="8 10" id="KW-0472">Membrane</keyword>
<feature type="transmembrane region" description="Helical" evidence="10">
    <location>
        <begin position="235"/>
        <end position="255"/>
    </location>
</feature>
<dbReference type="STRING" id="1220162.K1VV47"/>
<dbReference type="GO" id="GO:0004499">
    <property type="term" value="F:N,N-dimethylaniline monooxygenase activity"/>
    <property type="evidence" value="ECO:0007669"/>
    <property type="project" value="InterPro"/>
</dbReference>
<feature type="transmembrane region" description="Helical" evidence="10">
    <location>
        <begin position="340"/>
        <end position="358"/>
    </location>
</feature>
<evidence type="ECO:0000256" key="7">
    <source>
        <dbReference type="ARBA" id="ARBA00023002"/>
    </source>
</evidence>
<evidence type="ECO:0000256" key="2">
    <source>
        <dbReference type="ARBA" id="ARBA00022448"/>
    </source>
</evidence>
<keyword evidence="13" id="KW-1185">Reference proteome</keyword>
<feature type="transmembrane region" description="Helical" evidence="10">
    <location>
        <begin position="72"/>
        <end position="89"/>
    </location>
</feature>
<dbReference type="SUPFAM" id="SSF51905">
    <property type="entry name" value="FAD/NAD(P)-binding domain"/>
    <property type="match status" value="2"/>
</dbReference>
<name>K1VV47_TRIAC</name>
<dbReference type="OrthoDB" id="6730379at2759"/>
<evidence type="ECO:0000256" key="5">
    <source>
        <dbReference type="ARBA" id="ARBA00022827"/>
    </source>
</evidence>
<feature type="transmembrane region" description="Helical" evidence="10">
    <location>
        <begin position="430"/>
        <end position="449"/>
    </location>
</feature>
<evidence type="ECO:0000256" key="3">
    <source>
        <dbReference type="ARBA" id="ARBA00022630"/>
    </source>
</evidence>
<organism evidence="12 13">
    <name type="scientific">Trichosporon asahii var. asahii (strain CBS 8904)</name>
    <name type="common">Yeast</name>
    <dbReference type="NCBI Taxonomy" id="1220162"/>
    <lineage>
        <taxon>Eukaryota</taxon>
        <taxon>Fungi</taxon>
        <taxon>Dikarya</taxon>
        <taxon>Basidiomycota</taxon>
        <taxon>Agaricomycotina</taxon>
        <taxon>Tremellomycetes</taxon>
        <taxon>Trichosporonales</taxon>
        <taxon>Trichosporonaceae</taxon>
        <taxon>Trichosporon</taxon>
    </lineage>
</organism>
<dbReference type="HOGENOM" id="CLU_282581_0_0_1"/>
<feature type="region of interest" description="Disordered" evidence="9">
    <location>
        <begin position="1"/>
        <end position="20"/>
    </location>
</feature>
<comment type="subcellular location">
    <subcellularLocation>
        <location evidence="1">Membrane</location>
        <topology evidence="1">Multi-pass membrane protein</topology>
    </subcellularLocation>
</comment>
<feature type="transmembrane region" description="Helical" evidence="10">
    <location>
        <begin position="461"/>
        <end position="483"/>
    </location>
</feature>
<dbReference type="Gene3D" id="3.50.50.60">
    <property type="entry name" value="FAD/NAD(P)-binding domain"/>
    <property type="match status" value="1"/>
</dbReference>
<dbReference type="EMBL" id="AMBO01000225">
    <property type="protein sequence ID" value="EKD04411.1"/>
    <property type="molecule type" value="Genomic_DNA"/>
</dbReference>
<reference evidence="12 13" key="1">
    <citation type="journal article" date="2012" name="Eukaryot. Cell">
        <title>Genome sequence of the Trichosporon asahii environmental strain CBS 8904.</title>
        <authorList>
            <person name="Yang R.Y."/>
            <person name="Li H.T."/>
            <person name="Zhu H."/>
            <person name="Zhou G.P."/>
            <person name="Wang M."/>
            <person name="Wang L."/>
        </authorList>
    </citation>
    <scope>NUCLEOTIDE SEQUENCE [LARGE SCALE GENOMIC DNA]</scope>
    <source>
        <strain evidence="12 13">CBS 8904</strain>
    </source>
</reference>
<comment type="caution">
    <text evidence="12">The sequence shown here is derived from an EMBL/GenBank/DDBJ whole genome shotgun (WGS) entry which is preliminary data.</text>
</comment>
<dbReference type="GO" id="GO:0050661">
    <property type="term" value="F:NADP binding"/>
    <property type="evidence" value="ECO:0007669"/>
    <property type="project" value="InterPro"/>
</dbReference>
<protein>
    <recommendedName>
        <fullName evidence="11">Major facilitator superfamily (MFS) profile domain-containing protein</fullName>
    </recommendedName>
</protein>
<dbReference type="PANTHER" id="PTHR43791:SF97">
    <property type="entry name" value="ALLANTOATE TRANSPORTER, PUTATIVE (AFU_ORTHOLOGUE AFUA_1G14700)-RELATED"/>
    <property type="match status" value="1"/>
</dbReference>
<dbReference type="eggNOG" id="KOG1399">
    <property type="taxonomic scope" value="Eukaryota"/>
</dbReference>
<keyword evidence="3" id="KW-0285">Flavoprotein</keyword>
<dbReference type="eggNOG" id="KOG2533">
    <property type="taxonomic scope" value="Eukaryota"/>
</dbReference>
<feature type="transmembrane region" description="Helical" evidence="10">
    <location>
        <begin position="112"/>
        <end position="129"/>
    </location>
</feature>
<evidence type="ECO:0000313" key="13">
    <source>
        <dbReference type="Proteomes" id="UP000006757"/>
    </source>
</evidence>
<evidence type="ECO:0000256" key="4">
    <source>
        <dbReference type="ARBA" id="ARBA00022692"/>
    </source>
</evidence>
<dbReference type="GO" id="GO:0050660">
    <property type="term" value="F:flavin adenine dinucleotide binding"/>
    <property type="evidence" value="ECO:0007669"/>
    <property type="project" value="InterPro"/>
</dbReference>